<protein>
    <submittedName>
        <fullName evidence="1">Uncharacterized protein</fullName>
    </submittedName>
</protein>
<proteinExistence type="predicted"/>
<evidence type="ECO:0000313" key="1">
    <source>
        <dbReference type="EMBL" id="MFC7190276.1"/>
    </source>
</evidence>
<dbReference type="Proteomes" id="UP001596417">
    <property type="component" value="Unassembled WGS sequence"/>
</dbReference>
<sequence>MALESARNRIGKRQPPWMIRLTTVSALLQTSTVTDTCTRRQRLCVARSMVSV</sequence>
<gene>
    <name evidence="1" type="ORF">ACFQL7_10700</name>
</gene>
<organism evidence="1 2">
    <name type="scientific">Halocatena marina</name>
    <dbReference type="NCBI Taxonomy" id="2934937"/>
    <lineage>
        <taxon>Archaea</taxon>
        <taxon>Methanobacteriati</taxon>
        <taxon>Methanobacteriota</taxon>
        <taxon>Stenosarchaea group</taxon>
        <taxon>Halobacteria</taxon>
        <taxon>Halobacteriales</taxon>
        <taxon>Natronomonadaceae</taxon>
        <taxon>Halocatena</taxon>
    </lineage>
</organism>
<dbReference type="EMBL" id="JBHTAX010000001">
    <property type="protein sequence ID" value="MFC7190276.1"/>
    <property type="molecule type" value="Genomic_DNA"/>
</dbReference>
<dbReference type="RefSeq" id="WP_248909817.1">
    <property type="nucleotide sequence ID" value="NZ_CP109979.1"/>
</dbReference>
<name>A0ABD5YST1_9EURY</name>
<dbReference type="GeneID" id="76199872"/>
<accession>A0ABD5YST1</accession>
<dbReference type="AlphaFoldDB" id="A0ABD5YST1"/>
<keyword evidence="2" id="KW-1185">Reference proteome</keyword>
<reference evidence="1 2" key="1">
    <citation type="journal article" date="2019" name="Int. J. Syst. Evol. Microbiol.">
        <title>The Global Catalogue of Microorganisms (GCM) 10K type strain sequencing project: providing services to taxonomists for standard genome sequencing and annotation.</title>
        <authorList>
            <consortium name="The Broad Institute Genomics Platform"/>
            <consortium name="The Broad Institute Genome Sequencing Center for Infectious Disease"/>
            <person name="Wu L."/>
            <person name="Ma J."/>
        </authorList>
    </citation>
    <scope>NUCLEOTIDE SEQUENCE [LARGE SCALE GENOMIC DNA]</scope>
    <source>
        <strain evidence="1 2">RDMS1</strain>
    </source>
</reference>
<comment type="caution">
    <text evidence="1">The sequence shown here is derived from an EMBL/GenBank/DDBJ whole genome shotgun (WGS) entry which is preliminary data.</text>
</comment>
<evidence type="ECO:0000313" key="2">
    <source>
        <dbReference type="Proteomes" id="UP001596417"/>
    </source>
</evidence>